<evidence type="ECO:0000313" key="9">
    <source>
        <dbReference type="Proteomes" id="UP000824164"/>
    </source>
</evidence>
<gene>
    <name evidence="7" type="primary">aroK</name>
    <name evidence="8" type="ORF">IAB63_02325</name>
</gene>
<keyword evidence="2 7" id="KW-0808">Transferase</keyword>
<dbReference type="PRINTS" id="PR01100">
    <property type="entry name" value="SHIKIMTKNASE"/>
</dbReference>
<keyword evidence="7" id="KW-0479">Metal-binding</keyword>
<dbReference type="EMBL" id="DVLT01000014">
    <property type="protein sequence ID" value="HIU02071.1"/>
    <property type="molecule type" value="Genomic_DNA"/>
</dbReference>
<organism evidence="8 9">
    <name type="scientific">Candidatus Onthocola gallistercoris</name>
    <dbReference type="NCBI Taxonomy" id="2840876"/>
    <lineage>
        <taxon>Bacteria</taxon>
        <taxon>Bacillati</taxon>
        <taxon>Bacillota</taxon>
        <taxon>Bacilli</taxon>
        <taxon>Candidatus Onthocola</taxon>
    </lineage>
</organism>
<proteinExistence type="inferred from homology"/>
<dbReference type="HAMAP" id="MF_00109">
    <property type="entry name" value="Shikimate_kinase"/>
    <property type="match status" value="1"/>
</dbReference>
<keyword evidence="7" id="KW-0460">Magnesium</keyword>
<dbReference type="SUPFAM" id="SSF52540">
    <property type="entry name" value="P-loop containing nucleoside triphosphate hydrolases"/>
    <property type="match status" value="1"/>
</dbReference>
<feature type="binding site" evidence="7">
    <location>
        <position position="138"/>
    </location>
    <ligand>
        <name>substrate</name>
    </ligand>
</feature>
<reference evidence="8" key="2">
    <citation type="journal article" date="2021" name="PeerJ">
        <title>Extensive microbial diversity within the chicken gut microbiome revealed by metagenomics and culture.</title>
        <authorList>
            <person name="Gilroy R."/>
            <person name="Ravi A."/>
            <person name="Getino M."/>
            <person name="Pursley I."/>
            <person name="Horton D.L."/>
            <person name="Alikhan N.F."/>
            <person name="Baker D."/>
            <person name="Gharbi K."/>
            <person name="Hall N."/>
            <person name="Watson M."/>
            <person name="Adriaenssens E.M."/>
            <person name="Foster-Nyarko E."/>
            <person name="Jarju S."/>
            <person name="Secka A."/>
            <person name="Antonio M."/>
            <person name="Oren A."/>
            <person name="Chaudhuri R.R."/>
            <person name="La Ragione R."/>
            <person name="Hildebrand F."/>
            <person name="Pallen M.J."/>
        </authorList>
    </citation>
    <scope>NUCLEOTIDE SEQUENCE</scope>
    <source>
        <strain evidence="8">CHK187-14744</strain>
    </source>
</reference>
<keyword evidence="4 7" id="KW-0418">Kinase</keyword>
<feature type="binding site" evidence="7">
    <location>
        <position position="119"/>
    </location>
    <ligand>
        <name>ATP</name>
        <dbReference type="ChEBI" id="CHEBI:30616"/>
    </ligand>
</feature>
<evidence type="ECO:0000256" key="3">
    <source>
        <dbReference type="ARBA" id="ARBA00022741"/>
    </source>
</evidence>
<dbReference type="Gene3D" id="3.40.50.300">
    <property type="entry name" value="P-loop containing nucleotide triphosphate hydrolases"/>
    <property type="match status" value="1"/>
</dbReference>
<keyword evidence="5 7" id="KW-0067">ATP-binding</keyword>
<keyword evidence="3 7" id="KW-0547">Nucleotide-binding</keyword>
<comment type="caution">
    <text evidence="8">The sequence shown here is derived from an EMBL/GenBank/DDBJ whole genome shotgun (WGS) entry which is preliminary data.</text>
</comment>
<dbReference type="InterPro" id="IPR027417">
    <property type="entry name" value="P-loop_NTPase"/>
</dbReference>
<dbReference type="Proteomes" id="UP000824164">
    <property type="component" value="Unassembled WGS sequence"/>
</dbReference>
<dbReference type="GO" id="GO:0009073">
    <property type="term" value="P:aromatic amino acid family biosynthetic process"/>
    <property type="evidence" value="ECO:0007669"/>
    <property type="project" value="UniProtKB-KW"/>
</dbReference>
<dbReference type="GO" id="GO:0009423">
    <property type="term" value="P:chorismate biosynthetic process"/>
    <property type="evidence" value="ECO:0007669"/>
    <property type="project" value="UniProtKB-UniRule"/>
</dbReference>
<dbReference type="GO" id="GO:0008652">
    <property type="term" value="P:amino acid biosynthetic process"/>
    <property type="evidence" value="ECO:0007669"/>
    <property type="project" value="UniProtKB-KW"/>
</dbReference>
<dbReference type="GO" id="GO:0004765">
    <property type="term" value="F:shikimate kinase activity"/>
    <property type="evidence" value="ECO:0007669"/>
    <property type="project" value="UniProtKB-UniRule"/>
</dbReference>
<evidence type="ECO:0000313" key="8">
    <source>
        <dbReference type="EMBL" id="HIU02071.1"/>
    </source>
</evidence>
<reference evidence="8" key="1">
    <citation type="submission" date="2020-10" db="EMBL/GenBank/DDBJ databases">
        <authorList>
            <person name="Gilroy R."/>
        </authorList>
    </citation>
    <scope>NUCLEOTIDE SEQUENCE</scope>
    <source>
        <strain evidence="8">CHK187-14744</strain>
    </source>
</reference>
<name>A0A9D1HEY5_9FIRM</name>
<feature type="binding site" evidence="7">
    <location>
        <begin position="13"/>
        <end position="18"/>
    </location>
    <ligand>
        <name>ATP</name>
        <dbReference type="ChEBI" id="CHEBI:30616"/>
    </ligand>
</feature>
<comment type="similarity">
    <text evidence="7">Belongs to the shikimate kinase family.</text>
</comment>
<dbReference type="PANTHER" id="PTHR21087">
    <property type="entry name" value="SHIKIMATE KINASE"/>
    <property type="match status" value="1"/>
</dbReference>
<sequence length="172" mass="19287">MKAENIFLIGFMGTGKTTVSKALASLLPMEEMDTDAYIAALEGMSISSIFEEKGETYFRDRETRLLEELKVKKGYIISCGGGMALREENRQKMKEAGKVVLLTARPETILERVKDNDDRPLLQGRKHVEGIRELMDIRRERYEAAADITVATDHRKPADIAGEIVERIGGLV</sequence>
<dbReference type="GO" id="GO:0000287">
    <property type="term" value="F:magnesium ion binding"/>
    <property type="evidence" value="ECO:0007669"/>
    <property type="project" value="UniProtKB-UniRule"/>
</dbReference>
<comment type="subcellular location">
    <subcellularLocation>
        <location evidence="7">Cytoplasm</location>
    </subcellularLocation>
</comment>
<protein>
    <recommendedName>
        <fullName evidence="7">Shikimate kinase</fullName>
        <shortName evidence="7">SK</shortName>
        <ecNumber evidence="7">2.7.1.71</ecNumber>
    </recommendedName>
</protein>
<evidence type="ECO:0000256" key="5">
    <source>
        <dbReference type="ARBA" id="ARBA00022840"/>
    </source>
</evidence>
<comment type="catalytic activity">
    <reaction evidence="7">
        <text>shikimate + ATP = 3-phosphoshikimate + ADP + H(+)</text>
        <dbReference type="Rhea" id="RHEA:13121"/>
        <dbReference type="ChEBI" id="CHEBI:15378"/>
        <dbReference type="ChEBI" id="CHEBI:30616"/>
        <dbReference type="ChEBI" id="CHEBI:36208"/>
        <dbReference type="ChEBI" id="CHEBI:145989"/>
        <dbReference type="ChEBI" id="CHEBI:456216"/>
        <dbReference type="EC" id="2.7.1.71"/>
    </reaction>
</comment>
<dbReference type="PANTHER" id="PTHR21087:SF16">
    <property type="entry name" value="SHIKIMATE KINASE 1, CHLOROPLASTIC"/>
    <property type="match status" value="1"/>
</dbReference>
<dbReference type="CDD" id="cd00464">
    <property type="entry name" value="SK"/>
    <property type="match status" value="1"/>
</dbReference>
<dbReference type="EC" id="2.7.1.71" evidence="7"/>
<accession>A0A9D1HEY5</accession>
<feature type="binding site" evidence="7">
    <location>
        <position position="81"/>
    </location>
    <ligand>
        <name>substrate</name>
    </ligand>
</feature>
<dbReference type="GO" id="GO:0005829">
    <property type="term" value="C:cytosol"/>
    <property type="evidence" value="ECO:0007669"/>
    <property type="project" value="TreeGrafter"/>
</dbReference>
<dbReference type="InterPro" id="IPR000623">
    <property type="entry name" value="Shikimate_kinase/TSH1"/>
</dbReference>
<evidence type="ECO:0000256" key="6">
    <source>
        <dbReference type="ARBA" id="ARBA00023141"/>
    </source>
</evidence>
<feature type="binding site" evidence="7">
    <location>
        <position position="35"/>
    </location>
    <ligand>
        <name>substrate</name>
    </ligand>
</feature>
<dbReference type="Pfam" id="PF01202">
    <property type="entry name" value="SKI"/>
    <property type="match status" value="1"/>
</dbReference>
<feature type="binding site" evidence="7">
    <location>
        <position position="155"/>
    </location>
    <ligand>
        <name>ATP</name>
        <dbReference type="ChEBI" id="CHEBI:30616"/>
    </ligand>
</feature>
<evidence type="ECO:0000256" key="4">
    <source>
        <dbReference type="ARBA" id="ARBA00022777"/>
    </source>
</evidence>
<comment type="cofactor">
    <cofactor evidence="7">
        <name>Mg(2+)</name>
        <dbReference type="ChEBI" id="CHEBI:18420"/>
    </cofactor>
    <text evidence="7">Binds 1 Mg(2+) ion per subunit.</text>
</comment>
<keyword evidence="6 7" id="KW-0057">Aromatic amino acid biosynthesis</keyword>
<evidence type="ECO:0000256" key="2">
    <source>
        <dbReference type="ARBA" id="ARBA00022679"/>
    </source>
</evidence>
<dbReference type="GO" id="GO:0005524">
    <property type="term" value="F:ATP binding"/>
    <property type="evidence" value="ECO:0007669"/>
    <property type="project" value="UniProtKB-UniRule"/>
</dbReference>
<evidence type="ECO:0000256" key="7">
    <source>
        <dbReference type="HAMAP-Rule" id="MF_00109"/>
    </source>
</evidence>
<comment type="function">
    <text evidence="7">Catalyzes the specific phosphorylation of the 3-hydroxyl group of shikimic acid using ATP as a cosubstrate.</text>
</comment>
<comment type="subunit">
    <text evidence="7">Monomer.</text>
</comment>
<keyword evidence="7" id="KW-0963">Cytoplasm</keyword>
<feature type="binding site" evidence="7">
    <location>
        <position position="59"/>
    </location>
    <ligand>
        <name>substrate</name>
    </ligand>
</feature>
<dbReference type="AlphaFoldDB" id="A0A9D1HEY5"/>
<keyword evidence="1 7" id="KW-0028">Amino-acid biosynthesis</keyword>
<feature type="binding site" evidence="7">
    <location>
        <position position="17"/>
    </location>
    <ligand>
        <name>Mg(2+)</name>
        <dbReference type="ChEBI" id="CHEBI:18420"/>
    </ligand>
</feature>
<comment type="pathway">
    <text evidence="7">Metabolic intermediate biosynthesis; chorismate biosynthesis; chorismate from D-erythrose 4-phosphate and phosphoenolpyruvate: step 5/7.</text>
</comment>
<evidence type="ECO:0000256" key="1">
    <source>
        <dbReference type="ARBA" id="ARBA00022605"/>
    </source>
</evidence>
<dbReference type="InterPro" id="IPR031322">
    <property type="entry name" value="Shikimate/glucono_kinase"/>
</dbReference>